<protein>
    <submittedName>
        <fullName evidence="3">Uncharacterized protein</fullName>
    </submittedName>
</protein>
<comment type="caution">
    <text evidence="3">The sequence shown here is derived from an EMBL/GenBank/DDBJ whole genome shotgun (WGS) entry which is preliminary data.</text>
</comment>
<reference evidence="3 4" key="1">
    <citation type="submission" date="2017-07" db="EMBL/GenBank/DDBJ databases">
        <title>Amycolatopsis thailandensis Genome sequencing and assembly.</title>
        <authorList>
            <person name="Kaur N."/>
            <person name="Mayilraj S."/>
        </authorList>
    </citation>
    <scope>NUCLEOTIDE SEQUENCE [LARGE SCALE GENOMIC DNA]</scope>
    <source>
        <strain evidence="3 4">JCM 16380</strain>
    </source>
</reference>
<keyword evidence="2" id="KW-0472">Membrane</keyword>
<evidence type="ECO:0000256" key="2">
    <source>
        <dbReference type="SAM" id="Phobius"/>
    </source>
</evidence>
<feature type="region of interest" description="Disordered" evidence="1">
    <location>
        <begin position="1"/>
        <end position="57"/>
    </location>
</feature>
<dbReference type="Proteomes" id="UP000215223">
    <property type="component" value="Unassembled WGS sequence"/>
</dbReference>
<dbReference type="AlphaFoldDB" id="A0A229RCH2"/>
<keyword evidence="4" id="KW-1185">Reference proteome</keyword>
<feature type="transmembrane region" description="Helical" evidence="2">
    <location>
        <begin position="63"/>
        <end position="85"/>
    </location>
</feature>
<evidence type="ECO:0000313" key="4">
    <source>
        <dbReference type="Proteomes" id="UP000215223"/>
    </source>
</evidence>
<dbReference type="RefSeq" id="WP_093939237.1">
    <property type="nucleotide sequence ID" value="NZ_NMQT01000190.1"/>
</dbReference>
<keyword evidence="2" id="KW-1133">Transmembrane helix</keyword>
<evidence type="ECO:0000313" key="3">
    <source>
        <dbReference type="EMBL" id="OXM44285.1"/>
    </source>
</evidence>
<feature type="region of interest" description="Disordered" evidence="1">
    <location>
        <begin position="417"/>
        <end position="443"/>
    </location>
</feature>
<accession>A0A229RCH2</accession>
<sequence>MNGHYPPGQGNYGPRNQHPHQGFVPHTGGGTHSLFPPVGSPPPRPFPAPETPPRKKRHRVLKVTLTLVVVAVLAFAGTAVVRSWMSPSAKDKTPGSADLGSGSVTDPVMYGINIPAGESRQYPSSLPGVPDGTELSGQQLGGVDPRVLLWVTLKRQAARPVTDVVNRWYQSTQEYDTSYPAAHSVIRSVIDWRTREFTRDDTSIDVNNAIDTYVFLRCVGPASGPAREGTYSGSRSTDRPATWKIEENPRASNCPDRMKPGKLVANNHVTDGLAPSGLSGQAMDKFISYLDHVPNLIQVARPESITGKNGKTYIQLDVTLVPQPDGTDTDSTRGAAFLNAAFAQTGKSPYDQPYSINIGAGQGFKKRYFLDPATLLPAYSVTLSTPQLHSNGTPITTGPQPEIAYSLDQHSWPEMIDPDAKRTEGGPPVMPHRPWPFDKIRLH</sequence>
<organism evidence="3 4">
    <name type="scientific">Amycolatopsis thailandensis</name>
    <dbReference type="NCBI Taxonomy" id="589330"/>
    <lineage>
        <taxon>Bacteria</taxon>
        <taxon>Bacillati</taxon>
        <taxon>Actinomycetota</taxon>
        <taxon>Actinomycetes</taxon>
        <taxon>Pseudonocardiales</taxon>
        <taxon>Pseudonocardiaceae</taxon>
        <taxon>Amycolatopsis</taxon>
    </lineage>
</organism>
<dbReference type="OrthoDB" id="3691014at2"/>
<dbReference type="EMBL" id="NMQT01000190">
    <property type="protein sequence ID" value="OXM44285.1"/>
    <property type="molecule type" value="Genomic_DNA"/>
</dbReference>
<gene>
    <name evidence="3" type="ORF">CFP71_40750</name>
</gene>
<evidence type="ECO:0000256" key="1">
    <source>
        <dbReference type="SAM" id="MobiDB-lite"/>
    </source>
</evidence>
<name>A0A229RCH2_9PSEU</name>
<keyword evidence="2" id="KW-0812">Transmembrane</keyword>
<feature type="compositionally biased region" description="Pro residues" evidence="1">
    <location>
        <begin position="38"/>
        <end position="51"/>
    </location>
</feature>
<proteinExistence type="predicted"/>